<dbReference type="OrthoDB" id="5379939at2"/>
<dbReference type="Gene3D" id="3.30.750.44">
    <property type="match status" value="1"/>
</dbReference>
<proteinExistence type="predicted"/>
<accession>A0A495MIW6</accession>
<name>A0A495MIW6_9FLAO</name>
<sequence length="566" mass="64390">MKQSFYVICSCLLVTALAFGQKKSSISDKDLVTICKTWGLLKYYDPIVSNGKIDADSLLITALDQKLPAEKTIAVWMDLLKSKTPVKTSELISCKDQDNRNVSTAWIQKDKNLNAAQKNYLSGLVSSNKIPGGYYCQKADNIRYNGQNEKEYKEKALEENYRILNLFRAWNVIEYFYPYKYGISKDWDTVLKEFIPLVKNATDKLSYKKTMMAFSGAIEDTHSRIEPKKYTEIFGNYGAPFTYQIAENKIVVTKPVNIETCQALGIEYGDVIETVNGESIDKIIQRNSKYISASNNSVKLRDSYHYMFSGEKGSSFTIKGYDKNKKTFEKKIERIDRSNGVWFEDGLPDNNLLRYDEVAQKAIYSVINKDNVGFIDFSLLETSEIDSIMKAMKNTKGIVFDLRGYNPNGGVIKTFNYLFPEPKWFGIVTKPDFGKPGRFCWQDYIITEDYKYIGKTNPDYYKGKIVILVNENTQSLSEMWSMIFQMAPNITIVGSQTSGADGNETPIPLVNGEKMIFSGVGIFYTDKKETQRIGIVPDVVVKPTISDLQNKIDPLINKGFEVILKK</sequence>
<dbReference type="GO" id="GO:0007165">
    <property type="term" value="P:signal transduction"/>
    <property type="evidence" value="ECO:0007669"/>
    <property type="project" value="TreeGrafter"/>
</dbReference>
<dbReference type="InterPro" id="IPR036034">
    <property type="entry name" value="PDZ_sf"/>
</dbReference>
<organism evidence="2 3">
    <name type="scientific">Flavobacterium endophyticum</name>
    <dbReference type="NCBI Taxonomy" id="1540163"/>
    <lineage>
        <taxon>Bacteria</taxon>
        <taxon>Pseudomonadati</taxon>
        <taxon>Bacteroidota</taxon>
        <taxon>Flavobacteriia</taxon>
        <taxon>Flavobacteriales</taxon>
        <taxon>Flavobacteriaceae</taxon>
        <taxon>Flavobacterium</taxon>
    </lineage>
</organism>
<protein>
    <submittedName>
        <fullName evidence="2">C-terminal processing protease CtpA/Prc</fullName>
    </submittedName>
</protein>
<keyword evidence="2" id="KW-0645">Protease</keyword>
<keyword evidence="2" id="KW-0378">Hydrolase</keyword>
<reference evidence="2 3" key="1">
    <citation type="submission" date="2018-10" db="EMBL/GenBank/DDBJ databases">
        <title>Genomic Encyclopedia of Archaeal and Bacterial Type Strains, Phase II (KMG-II): from individual species to whole genera.</title>
        <authorList>
            <person name="Goeker M."/>
        </authorList>
    </citation>
    <scope>NUCLEOTIDE SEQUENCE [LARGE SCALE GENOMIC DNA]</scope>
    <source>
        <strain evidence="2 3">DSM 29537</strain>
    </source>
</reference>
<evidence type="ECO:0000313" key="2">
    <source>
        <dbReference type="EMBL" id="RKS25368.1"/>
    </source>
</evidence>
<dbReference type="PANTHER" id="PTHR32060">
    <property type="entry name" value="TAIL-SPECIFIC PROTEASE"/>
    <property type="match status" value="1"/>
</dbReference>
<dbReference type="Proteomes" id="UP000277579">
    <property type="component" value="Unassembled WGS sequence"/>
</dbReference>
<dbReference type="GO" id="GO:0008236">
    <property type="term" value="F:serine-type peptidase activity"/>
    <property type="evidence" value="ECO:0007669"/>
    <property type="project" value="InterPro"/>
</dbReference>
<dbReference type="GO" id="GO:0006508">
    <property type="term" value="P:proteolysis"/>
    <property type="evidence" value="ECO:0007669"/>
    <property type="project" value="UniProtKB-KW"/>
</dbReference>
<feature type="domain" description="Tail specific protease" evidence="1">
    <location>
        <begin position="325"/>
        <end position="542"/>
    </location>
</feature>
<comment type="caution">
    <text evidence="2">The sequence shown here is derived from an EMBL/GenBank/DDBJ whole genome shotgun (WGS) entry which is preliminary data.</text>
</comment>
<gene>
    <name evidence="2" type="ORF">CLV94_0398</name>
</gene>
<dbReference type="Gene3D" id="2.30.42.10">
    <property type="match status" value="1"/>
</dbReference>
<keyword evidence="3" id="KW-1185">Reference proteome</keyword>
<dbReference type="GO" id="GO:0030288">
    <property type="term" value="C:outer membrane-bounded periplasmic space"/>
    <property type="evidence" value="ECO:0007669"/>
    <property type="project" value="TreeGrafter"/>
</dbReference>
<dbReference type="RefSeq" id="WP_121374779.1">
    <property type="nucleotide sequence ID" value="NZ_RBLC01000001.1"/>
</dbReference>
<dbReference type="InterPro" id="IPR029045">
    <property type="entry name" value="ClpP/crotonase-like_dom_sf"/>
</dbReference>
<dbReference type="Gene3D" id="3.90.226.10">
    <property type="entry name" value="2-enoyl-CoA Hydratase, Chain A, domain 1"/>
    <property type="match status" value="1"/>
</dbReference>
<dbReference type="AlphaFoldDB" id="A0A495MIW6"/>
<dbReference type="SUPFAM" id="SSF52096">
    <property type="entry name" value="ClpP/crotonase"/>
    <property type="match status" value="1"/>
</dbReference>
<dbReference type="InterPro" id="IPR005151">
    <property type="entry name" value="Tail-specific_protease"/>
</dbReference>
<evidence type="ECO:0000259" key="1">
    <source>
        <dbReference type="SMART" id="SM00245"/>
    </source>
</evidence>
<dbReference type="SMART" id="SM00245">
    <property type="entry name" value="TSPc"/>
    <property type="match status" value="1"/>
</dbReference>
<dbReference type="GO" id="GO:0004175">
    <property type="term" value="F:endopeptidase activity"/>
    <property type="evidence" value="ECO:0007669"/>
    <property type="project" value="TreeGrafter"/>
</dbReference>
<dbReference type="PANTHER" id="PTHR32060:SF22">
    <property type="entry name" value="CARBOXYL-TERMINAL-PROCESSING PEPTIDASE 3, CHLOROPLASTIC"/>
    <property type="match status" value="1"/>
</dbReference>
<evidence type="ECO:0000313" key="3">
    <source>
        <dbReference type="Proteomes" id="UP000277579"/>
    </source>
</evidence>
<dbReference type="Pfam" id="PF03572">
    <property type="entry name" value="Peptidase_S41"/>
    <property type="match status" value="1"/>
</dbReference>
<dbReference type="EMBL" id="RBLC01000001">
    <property type="protein sequence ID" value="RKS25368.1"/>
    <property type="molecule type" value="Genomic_DNA"/>
</dbReference>